<protein>
    <submittedName>
        <fullName evidence="1">Uncharacterized protein</fullName>
    </submittedName>
</protein>
<gene>
    <name evidence="1" type="ORF">MEUPH1_LOCUS5583</name>
</gene>
<accession>A0AAV0VZD7</accession>
<comment type="caution">
    <text evidence="1">The sequence shown here is derived from an EMBL/GenBank/DDBJ whole genome shotgun (WGS) entry which is preliminary data.</text>
</comment>
<name>A0AAV0VZD7_9HEMI</name>
<organism evidence="1 2">
    <name type="scientific">Macrosiphum euphorbiae</name>
    <name type="common">potato aphid</name>
    <dbReference type="NCBI Taxonomy" id="13131"/>
    <lineage>
        <taxon>Eukaryota</taxon>
        <taxon>Metazoa</taxon>
        <taxon>Ecdysozoa</taxon>
        <taxon>Arthropoda</taxon>
        <taxon>Hexapoda</taxon>
        <taxon>Insecta</taxon>
        <taxon>Pterygota</taxon>
        <taxon>Neoptera</taxon>
        <taxon>Paraneoptera</taxon>
        <taxon>Hemiptera</taxon>
        <taxon>Sternorrhyncha</taxon>
        <taxon>Aphidomorpha</taxon>
        <taxon>Aphidoidea</taxon>
        <taxon>Aphididae</taxon>
        <taxon>Macrosiphini</taxon>
        <taxon>Macrosiphum</taxon>
    </lineage>
</organism>
<dbReference type="EMBL" id="CARXXK010000001">
    <property type="protein sequence ID" value="CAI6348965.1"/>
    <property type="molecule type" value="Genomic_DNA"/>
</dbReference>
<sequence>MVVLYTVGRRALRQRRSQCRLAGRTKLSPDGVLADATSGKFADGFLIHTSNHNIPTNVIAGGRKCGRFVVVVRRQPVSATGRADFAYTAKSGDTNIFFNLSLFT</sequence>
<proteinExistence type="predicted"/>
<evidence type="ECO:0000313" key="2">
    <source>
        <dbReference type="Proteomes" id="UP001160148"/>
    </source>
</evidence>
<reference evidence="1 2" key="1">
    <citation type="submission" date="2023-01" db="EMBL/GenBank/DDBJ databases">
        <authorList>
            <person name="Whitehead M."/>
        </authorList>
    </citation>
    <scope>NUCLEOTIDE SEQUENCE [LARGE SCALE GENOMIC DNA]</scope>
</reference>
<dbReference type="AlphaFoldDB" id="A0AAV0VZD7"/>
<evidence type="ECO:0000313" key="1">
    <source>
        <dbReference type="EMBL" id="CAI6348965.1"/>
    </source>
</evidence>
<keyword evidence="2" id="KW-1185">Reference proteome</keyword>
<dbReference type="Proteomes" id="UP001160148">
    <property type="component" value="Unassembled WGS sequence"/>
</dbReference>